<dbReference type="InterPro" id="IPR055558">
    <property type="entry name" value="DUF7134"/>
</dbReference>
<organism evidence="12 13">
    <name type="scientific">Catellatospora coxensis</name>
    <dbReference type="NCBI Taxonomy" id="310354"/>
    <lineage>
        <taxon>Bacteria</taxon>
        <taxon>Bacillati</taxon>
        <taxon>Actinomycetota</taxon>
        <taxon>Actinomycetes</taxon>
        <taxon>Micromonosporales</taxon>
        <taxon>Micromonosporaceae</taxon>
        <taxon>Catellatospora</taxon>
    </lineage>
</organism>
<feature type="domain" description="Signal transduction histidine kinase subgroup 3 dimerisation and phosphoacceptor" evidence="10">
    <location>
        <begin position="183"/>
        <end position="247"/>
    </location>
</feature>
<evidence type="ECO:0000256" key="8">
    <source>
        <dbReference type="ARBA" id="ARBA00023012"/>
    </source>
</evidence>
<keyword evidence="9" id="KW-1133">Transmembrane helix</keyword>
<reference evidence="12 13" key="1">
    <citation type="submission" date="2021-01" db="EMBL/GenBank/DDBJ databases">
        <title>Whole genome shotgun sequence of Catellatospora coxensis NBRC 107359.</title>
        <authorList>
            <person name="Komaki H."/>
            <person name="Tamura T."/>
        </authorList>
    </citation>
    <scope>NUCLEOTIDE SEQUENCE [LARGE SCALE GENOMIC DNA]</scope>
    <source>
        <strain evidence="12 13">NBRC 107359</strain>
    </source>
</reference>
<dbReference type="InterPro" id="IPR011712">
    <property type="entry name" value="Sig_transdc_His_kin_sub3_dim/P"/>
</dbReference>
<dbReference type="Proteomes" id="UP000630887">
    <property type="component" value="Unassembled WGS sequence"/>
</dbReference>
<dbReference type="Pfam" id="PF23539">
    <property type="entry name" value="DUF7134"/>
    <property type="match status" value="1"/>
</dbReference>
<evidence type="ECO:0000259" key="10">
    <source>
        <dbReference type="Pfam" id="PF07730"/>
    </source>
</evidence>
<keyword evidence="9" id="KW-0472">Membrane</keyword>
<dbReference type="EC" id="2.7.13.3" evidence="2"/>
<evidence type="ECO:0000256" key="7">
    <source>
        <dbReference type="ARBA" id="ARBA00022840"/>
    </source>
</evidence>
<dbReference type="RefSeq" id="WP_203693187.1">
    <property type="nucleotide sequence ID" value="NZ_BONI01000027.1"/>
</dbReference>
<keyword evidence="13" id="KW-1185">Reference proteome</keyword>
<keyword evidence="3" id="KW-0597">Phosphoprotein</keyword>
<dbReference type="GO" id="GO:0046983">
    <property type="term" value="F:protein dimerization activity"/>
    <property type="evidence" value="ECO:0007669"/>
    <property type="project" value="InterPro"/>
</dbReference>
<accession>A0A8J3KQM4</accession>
<protein>
    <recommendedName>
        <fullName evidence="2">histidine kinase</fullName>
        <ecNumber evidence="2">2.7.13.3</ecNumber>
    </recommendedName>
</protein>
<keyword evidence="9" id="KW-0812">Transmembrane</keyword>
<evidence type="ECO:0000256" key="2">
    <source>
        <dbReference type="ARBA" id="ARBA00012438"/>
    </source>
</evidence>
<evidence type="ECO:0000313" key="13">
    <source>
        <dbReference type="Proteomes" id="UP000630887"/>
    </source>
</evidence>
<feature type="domain" description="DUF7134" evidence="11">
    <location>
        <begin position="9"/>
        <end position="155"/>
    </location>
</feature>
<evidence type="ECO:0000256" key="5">
    <source>
        <dbReference type="ARBA" id="ARBA00022741"/>
    </source>
</evidence>
<evidence type="ECO:0000259" key="11">
    <source>
        <dbReference type="Pfam" id="PF23539"/>
    </source>
</evidence>
<sequence length="379" mass="39644">MAVTPARRLAIADVGPAVGLSLLSVLAGLFMPVGPPYRPADAIGLALGALAPLALLWRRRAPLTVLAVAGVFVPLTAALGYAVTTVQWAAWIALFTCFSHSERWERRAAAVVLTGLSVGGFALADGGTVGTLDYFGIAMCFVIATVAGDAARSRRIAADAERLRTLAAAREQADAADRVLAQERSRLAGELHDALGHAVNVMVMQAGVGRRVFADNPEFAAQALAHIETVGRDALGELDRLLRVLHADRDGEPAAEPALTDLAELAGRVRAAGRELVLNPATVTLSPSGERALFRIAQEAVTNALRHTATGRITVDLGQTADMVVLEVVNETPPLPAPTPGRGLVNMRERARLEGGVFEAGPVDGGFRVRAALPAAVRA</sequence>
<feature type="transmembrane region" description="Helical" evidence="9">
    <location>
        <begin position="134"/>
        <end position="151"/>
    </location>
</feature>
<keyword evidence="4" id="KW-0808">Transferase</keyword>
<evidence type="ECO:0000256" key="1">
    <source>
        <dbReference type="ARBA" id="ARBA00000085"/>
    </source>
</evidence>
<evidence type="ECO:0000256" key="3">
    <source>
        <dbReference type="ARBA" id="ARBA00022553"/>
    </source>
</evidence>
<dbReference type="GO" id="GO:0000155">
    <property type="term" value="F:phosphorelay sensor kinase activity"/>
    <property type="evidence" value="ECO:0007669"/>
    <property type="project" value="InterPro"/>
</dbReference>
<evidence type="ECO:0000256" key="4">
    <source>
        <dbReference type="ARBA" id="ARBA00022679"/>
    </source>
</evidence>
<evidence type="ECO:0000256" key="6">
    <source>
        <dbReference type="ARBA" id="ARBA00022777"/>
    </source>
</evidence>
<keyword evidence="8" id="KW-0902">Two-component regulatory system</keyword>
<dbReference type="SUPFAM" id="SSF55874">
    <property type="entry name" value="ATPase domain of HSP90 chaperone/DNA topoisomerase II/histidine kinase"/>
    <property type="match status" value="1"/>
</dbReference>
<evidence type="ECO:0000256" key="9">
    <source>
        <dbReference type="SAM" id="Phobius"/>
    </source>
</evidence>
<dbReference type="Gene3D" id="3.30.565.10">
    <property type="entry name" value="Histidine kinase-like ATPase, C-terminal domain"/>
    <property type="match status" value="1"/>
</dbReference>
<dbReference type="Gene3D" id="1.20.5.1930">
    <property type="match status" value="1"/>
</dbReference>
<feature type="transmembrane region" description="Helical" evidence="9">
    <location>
        <begin position="40"/>
        <end position="57"/>
    </location>
</feature>
<keyword evidence="6 12" id="KW-0418">Kinase</keyword>
<dbReference type="CDD" id="cd16917">
    <property type="entry name" value="HATPase_UhpB-NarQ-NarX-like"/>
    <property type="match status" value="1"/>
</dbReference>
<dbReference type="Pfam" id="PF07730">
    <property type="entry name" value="HisKA_3"/>
    <property type="match status" value="1"/>
</dbReference>
<comment type="catalytic activity">
    <reaction evidence="1">
        <text>ATP + protein L-histidine = ADP + protein N-phospho-L-histidine.</text>
        <dbReference type="EC" id="2.7.13.3"/>
    </reaction>
</comment>
<dbReference type="EMBL" id="BONI01000027">
    <property type="protein sequence ID" value="GIG06833.1"/>
    <property type="molecule type" value="Genomic_DNA"/>
</dbReference>
<dbReference type="AlphaFoldDB" id="A0A8J3KQM4"/>
<dbReference type="GO" id="GO:0005524">
    <property type="term" value="F:ATP binding"/>
    <property type="evidence" value="ECO:0007669"/>
    <property type="project" value="UniProtKB-KW"/>
</dbReference>
<dbReference type="PANTHER" id="PTHR24421">
    <property type="entry name" value="NITRATE/NITRITE SENSOR PROTEIN NARX-RELATED"/>
    <property type="match status" value="1"/>
</dbReference>
<dbReference type="PANTHER" id="PTHR24421:SF10">
    <property type="entry name" value="NITRATE_NITRITE SENSOR PROTEIN NARQ"/>
    <property type="match status" value="1"/>
</dbReference>
<name>A0A8J3KQM4_9ACTN</name>
<feature type="transmembrane region" description="Helical" evidence="9">
    <location>
        <begin position="14"/>
        <end position="33"/>
    </location>
</feature>
<feature type="transmembrane region" description="Helical" evidence="9">
    <location>
        <begin position="63"/>
        <end position="96"/>
    </location>
</feature>
<gene>
    <name evidence="12" type="ORF">Cco03nite_35330</name>
</gene>
<proteinExistence type="predicted"/>
<keyword evidence="5" id="KW-0547">Nucleotide-binding</keyword>
<keyword evidence="7" id="KW-0067">ATP-binding</keyword>
<dbReference type="InterPro" id="IPR036890">
    <property type="entry name" value="HATPase_C_sf"/>
</dbReference>
<comment type="caution">
    <text evidence="12">The sequence shown here is derived from an EMBL/GenBank/DDBJ whole genome shotgun (WGS) entry which is preliminary data.</text>
</comment>
<dbReference type="InterPro" id="IPR050482">
    <property type="entry name" value="Sensor_HK_TwoCompSys"/>
</dbReference>
<dbReference type="GO" id="GO:0016020">
    <property type="term" value="C:membrane"/>
    <property type="evidence" value="ECO:0007669"/>
    <property type="project" value="InterPro"/>
</dbReference>
<evidence type="ECO:0000313" key="12">
    <source>
        <dbReference type="EMBL" id="GIG06833.1"/>
    </source>
</evidence>